<evidence type="ECO:0000256" key="1">
    <source>
        <dbReference type="SAM" id="MobiDB-lite"/>
    </source>
</evidence>
<feature type="compositionally biased region" description="Basic and acidic residues" evidence="1">
    <location>
        <begin position="67"/>
        <end position="83"/>
    </location>
</feature>
<feature type="compositionally biased region" description="Basic residues" evidence="1">
    <location>
        <begin position="34"/>
        <end position="45"/>
    </location>
</feature>
<protein>
    <submittedName>
        <fullName evidence="2">Uncharacterized protein</fullName>
    </submittedName>
</protein>
<feature type="compositionally biased region" description="Low complexity" evidence="1">
    <location>
        <begin position="14"/>
        <end position="24"/>
    </location>
</feature>
<dbReference type="Proteomes" id="UP001651158">
    <property type="component" value="Unassembled WGS sequence"/>
</dbReference>
<name>A0ABR4QB80_9CEST</name>
<organism evidence="2 3">
    <name type="scientific">Taenia crassiceps</name>
    <dbReference type="NCBI Taxonomy" id="6207"/>
    <lineage>
        <taxon>Eukaryota</taxon>
        <taxon>Metazoa</taxon>
        <taxon>Spiralia</taxon>
        <taxon>Lophotrochozoa</taxon>
        <taxon>Platyhelminthes</taxon>
        <taxon>Cestoda</taxon>
        <taxon>Eucestoda</taxon>
        <taxon>Cyclophyllidea</taxon>
        <taxon>Taeniidae</taxon>
        <taxon>Taenia</taxon>
    </lineage>
</organism>
<proteinExistence type="predicted"/>
<reference evidence="2 3" key="1">
    <citation type="journal article" date="2022" name="Front. Cell. Infect. Microbiol.">
        <title>The Genomes of Two Strains of Taenia crassiceps the Animal Model for the Study of Human Cysticercosis.</title>
        <authorList>
            <person name="Bobes R.J."/>
            <person name="Estrada K."/>
            <person name="Rios-Valencia D.G."/>
            <person name="Calderon-Gallegos A."/>
            <person name="de la Torre P."/>
            <person name="Carrero J.C."/>
            <person name="Sanchez-Flores A."/>
            <person name="Laclette J.P."/>
        </authorList>
    </citation>
    <scope>NUCLEOTIDE SEQUENCE [LARGE SCALE GENOMIC DNA]</scope>
    <source>
        <strain evidence="2">WFUcys</strain>
    </source>
</reference>
<feature type="compositionally biased region" description="Acidic residues" evidence="1">
    <location>
        <begin position="104"/>
        <end position="114"/>
    </location>
</feature>
<gene>
    <name evidence="2" type="ORF">TcWFU_006016</name>
</gene>
<keyword evidence="3" id="KW-1185">Reference proteome</keyword>
<feature type="compositionally biased region" description="Basic and acidic residues" evidence="1">
    <location>
        <begin position="91"/>
        <end position="103"/>
    </location>
</feature>
<dbReference type="EMBL" id="JAKROA010000005">
    <property type="protein sequence ID" value="KAL5106902.1"/>
    <property type="molecule type" value="Genomic_DNA"/>
</dbReference>
<evidence type="ECO:0000313" key="2">
    <source>
        <dbReference type="EMBL" id="KAL5106902.1"/>
    </source>
</evidence>
<evidence type="ECO:0000313" key="3">
    <source>
        <dbReference type="Proteomes" id="UP001651158"/>
    </source>
</evidence>
<sequence length="114" mass="12591">MLRVAQVPTPLRALPSSPSQLLLSGRHGTELNGLHRRQDRRHKRSCIGTLNSPKSPSSTGDEAQCQDGEKDTDGCDLDYKDGVGDSVVQSDGKDEKQEEGNAREEEEEEEEEQD</sequence>
<feature type="compositionally biased region" description="Polar residues" evidence="1">
    <location>
        <begin position="48"/>
        <end position="61"/>
    </location>
</feature>
<accession>A0ABR4QB80</accession>
<feature type="region of interest" description="Disordered" evidence="1">
    <location>
        <begin position="1"/>
        <end position="114"/>
    </location>
</feature>
<comment type="caution">
    <text evidence="2">The sequence shown here is derived from an EMBL/GenBank/DDBJ whole genome shotgun (WGS) entry which is preliminary data.</text>
</comment>